<protein>
    <submittedName>
        <fullName evidence="2">Uncharacterized protein</fullName>
    </submittedName>
</protein>
<evidence type="ECO:0000313" key="2">
    <source>
        <dbReference type="EMBL" id="KGJ96197.1"/>
    </source>
</evidence>
<dbReference type="EMBL" id="JQEC01000011">
    <property type="protein sequence ID" value="KGJ96197.1"/>
    <property type="molecule type" value="Genomic_DNA"/>
</dbReference>
<accession>A0A099L245</accession>
<sequence>MSEVDIKKLIKMYRLICTGVLDLFLMFAIVADEFLINSPTQSTL</sequence>
<comment type="caution">
    <text evidence="2">The sequence shown here is derived from an EMBL/GenBank/DDBJ whole genome shotgun (WGS) entry which is preliminary data.</text>
</comment>
<dbReference type="AlphaFoldDB" id="A0A099L245"/>
<evidence type="ECO:0000256" key="1">
    <source>
        <dbReference type="SAM" id="Phobius"/>
    </source>
</evidence>
<keyword evidence="1" id="KW-1133">Transmembrane helix</keyword>
<gene>
    <name evidence="2" type="ORF">GAB14E_0144</name>
</gene>
<reference evidence="2 3" key="1">
    <citation type="submission" date="2014-08" db="EMBL/GenBank/DDBJ databases">
        <title>Genomic and Phenotypic Diversity of Colwellia psychrerythraea strains from Disparate Marine Basins.</title>
        <authorList>
            <person name="Techtmann S.M."/>
            <person name="Stelling S.C."/>
            <person name="Utturkar S.M."/>
            <person name="Alshibli N."/>
            <person name="Harris A."/>
            <person name="Brown S.D."/>
            <person name="Hazen T.C."/>
        </authorList>
    </citation>
    <scope>NUCLEOTIDE SEQUENCE [LARGE SCALE GENOMIC DNA]</scope>
    <source>
        <strain evidence="2 3">GAB14E</strain>
    </source>
</reference>
<dbReference type="Proteomes" id="UP000029868">
    <property type="component" value="Unassembled WGS sequence"/>
</dbReference>
<evidence type="ECO:0000313" key="3">
    <source>
        <dbReference type="Proteomes" id="UP000029868"/>
    </source>
</evidence>
<feature type="transmembrane region" description="Helical" evidence="1">
    <location>
        <begin position="12"/>
        <end position="31"/>
    </location>
</feature>
<keyword evidence="1" id="KW-0472">Membrane</keyword>
<organism evidence="2 3">
    <name type="scientific">Colwellia psychrerythraea</name>
    <name type="common">Vibrio psychroerythus</name>
    <dbReference type="NCBI Taxonomy" id="28229"/>
    <lineage>
        <taxon>Bacteria</taxon>
        <taxon>Pseudomonadati</taxon>
        <taxon>Pseudomonadota</taxon>
        <taxon>Gammaproteobacteria</taxon>
        <taxon>Alteromonadales</taxon>
        <taxon>Colwelliaceae</taxon>
        <taxon>Colwellia</taxon>
    </lineage>
</organism>
<keyword evidence="1" id="KW-0812">Transmembrane</keyword>
<name>A0A099L245_COLPS</name>
<proteinExistence type="predicted"/>